<evidence type="ECO:0000259" key="2">
    <source>
        <dbReference type="Pfam" id="PF07715"/>
    </source>
</evidence>
<dbReference type="RefSeq" id="WP_070237902.1">
    <property type="nucleotide sequence ID" value="NZ_CP017478.1"/>
</dbReference>
<organism evidence="3 4">
    <name type="scientific">Urechidicola croceus</name>
    <dbReference type="NCBI Taxonomy" id="1850246"/>
    <lineage>
        <taxon>Bacteria</taxon>
        <taxon>Pseudomonadati</taxon>
        <taxon>Bacteroidota</taxon>
        <taxon>Flavobacteriia</taxon>
        <taxon>Flavobacteriales</taxon>
        <taxon>Flavobacteriaceae</taxon>
        <taxon>Urechidicola</taxon>
    </lineage>
</organism>
<dbReference type="STRING" id="1850246.LPB138_14105"/>
<keyword evidence="4" id="KW-1185">Reference proteome</keyword>
<dbReference type="PROSITE" id="PS52016">
    <property type="entry name" value="TONB_DEPENDENT_REC_3"/>
    <property type="match status" value="1"/>
</dbReference>
<dbReference type="SUPFAM" id="SSF56935">
    <property type="entry name" value="Porins"/>
    <property type="match status" value="1"/>
</dbReference>
<gene>
    <name evidence="3" type="ORF">LPB138_14105</name>
</gene>
<reference evidence="3 4" key="1">
    <citation type="submission" date="2016-10" db="EMBL/GenBank/DDBJ databases">
        <title>Lutibacter sp. LPB0138, isolated from marine gastropod.</title>
        <authorList>
            <person name="Kim E."/>
            <person name="Yi H."/>
        </authorList>
    </citation>
    <scope>NUCLEOTIDE SEQUENCE [LARGE SCALE GENOMIC DNA]</scope>
    <source>
        <strain evidence="3 4">LPB0138</strain>
    </source>
</reference>
<dbReference type="Pfam" id="PF07715">
    <property type="entry name" value="Plug"/>
    <property type="match status" value="1"/>
</dbReference>
<feature type="domain" description="TonB-dependent receptor plug" evidence="2">
    <location>
        <begin position="51"/>
        <end position="136"/>
    </location>
</feature>
<protein>
    <recommendedName>
        <fullName evidence="2">TonB-dependent receptor plug domain-containing protein</fullName>
    </recommendedName>
</protein>
<comment type="similarity">
    <text evidence="1">Belongs to the TonB-dependent receptor family.</text>
</comment>
<comment type="subcellular location">
    <subcellularLocation>
        <location evidence="1">Cell outer membrane</location>
        <topology evidence="1">Multi-pass membrane protein</topology>
    </subcellularLocation>
</comment>
<keyword evidence="1" id="KW-0812">Transmembrane</keyword>
<dbReference type="InterPro" id="IPR012910">
    <property type="entry name" value="Plug_dom"/>
</dbReference>
<keyword evidence="1" id="KW-1134">Transmembrane beta strand</keyword>
<dbReference type="GO" id="GO:0009279">
    <property type="term" value="C:cell outer membrane"/>
    <property type="evidence" value="ECO:0007669"/>
    <property type="project" value="UniProtKB-SubCell"/>
</dbReference>
<dbReference type="Proteomes" id="UP000176050">
    <property type="component" value="Chromosome"/>
</dbReference>
<dbReference type="Gene3D" id="2.170.130.10">
    <property type="entry name" value="TonB-dependent receptor, plug domain"/>
    <property type="match status" value="1"/>
</dbReference>
<dbReference type="AlphaFoldDB" id="A0A1D8PAZ7"/>
<evidence type="ECO:0000313" key="3">
    <source>
        <dbReference type="EMBL" id="AOW21742.1"/>
    </source>
</evidence>
<dbReference type="KEGG" id="lul:LPB138_14105"/>
<keyword evidence="1" id="KW-0998">Cell outer membrane</keyword>
<evidence type="ECO:0000256" key="1">
    <source>
        <dbReference type="PROSITE-ProRule" id="PRU01360"/>
    </source>
</evidence>
<keyword evidence="1" id="KW-0472">Membrane</keyword>
<proteinExistence type="inferred from homology"/>
<dbReference type="InterPro" id="IPR037066">
    <property type="entry name" value="Plug_dom_sf"/>
</dbReference>
<accession>A0A1D8PAZ7</accession>
<dbReference type="OrthoDB" id="982809at2"/>
<keyword evidence="1" id="KW-0813">Transport</keyword>
<sequence>MNDLAKLSIIFLVLILASCKSNQKIILSTEQDAKDVTTENKVIVNEINIGNDLTSQLRGLPGVHISGSGANAIITIRGNNSISLTSEPLFVIDGQQFSGTYSSLYNTISINNIKTIKVLKDAASLGYYGSSGSNGVIEITTKN</sequence>
<evidence type="ECO:0000313" key="4">
    <source>
        <dbReference type="Proteomes" id="UP000176050"/>
    </source>
</evidence>
<dbReference type="PROSITE" id="PS51257">
    <property type="entry name" value="PROKAR_LIPOPROTEIN"/>
    <property type="match status" value="1"/>
</dbReference>
<dbReference type="EMBL" id="CP017478">
    <property type="protein sequence ID" value="AOW21742.1"/>
    <property type="molecule type" value="Genomic_DNA"/>
</dbReference>
<dbReference type="InterPro" id="IPR039426">
    <property type="entry name" value="TonB-dep_rcpt-like"/>
</dbReference>
<name>A0A1D8PAZ7_9FLAO</name>